<dbReference type="CDD" id="cd00085">
    <property type="entry name" value="HNHc"/>
    <property type="match status" value="1"/>
</dbReference>
<comment type="caution">
    <text evidence="3">The sequence shown here is derived from an EMBL/GenBank/DDBJ whole genome shotgun (WGS) entry which is preliminary data.</text>
</comment>
<gene>
    <name evidence="3" type="ORF">LKD75_08255</name>
</gene>
<keyword evidence="1" id="KW-1133">Transmembrane helix</keyword>
<keyword evidence="3" id="KW-0540">Nuclease</keyword>
<dbReference type="Gene3D" id="1.10.30.50">
    <property type="match status" value="1"/>
</dbReference>
<feature type="transmembrane region" description="Helical" evidence="1">
    <location>
        <begin position="6"/>
        <end position="27"/>
    </location>
</feature>
<protein>
    <submittedName>
        <fullName evidence="3">HNH endonuclease</fullName>
    </submittedName>
</protein>
<accession>A0AAE3D7J4</accession>
<dbReference type="EMBL" id="JAJEPV010000016">
    <property type="protein sequence ID" value="MCC2119582.1"/>
    <property type="molecule type" value="Genomic_DNA"/>
</dbReference>
<organism evidence="3 4">
    <name type="scientific">Waltera acetigignens</name>
    <dbReference type="NCBI Taxonomy" id="2981769"/>
    <lineage>
        <taxon>Bacteria</taxon>
        <taxon>Bacillati</taxon>
        <taxon>Bacillota</taxon>
        <taxon>Clostridia</taxon>
        <taxon>Lachnospirales</taxon>
        <taxon>Lachnospiraceae</taxon>
        <taxon>Waltera</taxon>
    </lineage>
</organism>
<dbReference type="InterPro" id="IPR002711">
    <property type="entry name" value="HNH"/>
</dbReference>
<keyword evidence="4" id="KW-1185">Reference proteome</keyword>
<dbReference type="InterPro" id="IPR052892">
    <property type="entry name" value="NA-targeting_endonuclease"/>
</dbReference>
<keyword evidence="3" id="KW-0255">Endonuclease</keyword>
<evidence type="ECO:0000256" key="1">
    <source>
        <dbReference type="SAM" id="Phobius"/>
    </source>
</evidence>
<dbReference type="GO" id="GO:0004519">
    <property type="term" value="F:endonuclease activity"/>
    <property type="evidence" value="ECO:0007669"/>
    <property type="project" value="UniProtKB-KW"/>
</dbReference>
<evidence type="ECO:0000313" key="3">
    <source>
        <dbReference type="EMBL" id="MCC2119582.1"/>
    </source>
</evidence>
<keyword evidence="3" id="KW-0378">Hydrolase</keyword>
<dbReference type="PANTHER" id="PTHR33877">
    <property type="entry name" value="SLL1193 PROTEIN"/>
    <property type="match status" value="1"/>
</dbReference>
<name>A0AAE3D7J4_9FIRM</name>
<evidence type="ECO:0000259" key="2">
    <source>
        <dbReference type="SMART" id="SM00507"/>
    </source>
</evidence>
<reference evidence="3 4" key="1">
    <citation type="submission" date="2021-10" db="EMBL/GenBank/DDBJ databases">
        <title>Anaerobic single-cell dispensing facilitates the cultivation of human gut bacteria.</title>
        <authorList>
            <person name="Afrizal A."/>
        </authorList>
    </citation>
    <scope>NUCLEOTIDE SEQUENCE [LARGE SCALE GENOMIC DNA]</scope>
    <source>
        <strain evidence="3 4">CLA-AA-H273</strain>
    </source>
</reference>
<dbReference type="Proteomes" id="UP001197795">
    <property type="component" value="Unassembled WGS sequence"/>
</dbReference>
<dbReference type="PANTHER" id="PTHR33877:SF2">
    <property type="entry name" value="OS07G0170200 PROTEIN"/>
    <property type="match status" value="1"/>
</dbReference>
<dbReference type="SMART" id="SM00507">
    <property type="entry name" value="HNHc"/>
    <property type="match status" value="1"/>
</dbReference>
<keyword evidence="1" id="KW-0812">Transmembrane</keyword>
<keyword evidence="1" id="KW-0472">Membrane</keyword>
<dbReference type="InterPro" id="IPR003615">
    <property type="entry name" value="HNH_nuc"/>
</dbReference>
<dbReference type="RefSeq" id="WP_227733181.1">
    <property type="nucleotide sequence ID" value="NZ_JAJEPV010000016.1"/>
</dbReference>
<dbReference type="Pfam" id="PF01844">
    <property type="entry name" value="HNH"/>
    <property type="match status" value="1"/>
</dbReference>
<feature type="domain" description="HNH nuclease" evidence="2">
    <location>
        <begin position="175"/>
        <end position="229"/>
    </location>
</feature>
<dbReference type="AlphaFoldDB" id="A0AAE3D7J4"/>
<sequence length="235" mass="28413">MEQKDLIFLFIFVLLCFVLLLVVMTIMRNPFQFPYMTIYIDISGKRNVKAEDYIDRYLINNKFDFIKLHEEKIKKWKKDCNYTIRSSMLEEYRQKQYNKILDEGKTYQFIFQRLQTRYYQRNYTKTAYKIMNEDKMFCCSYDYLLDRYRKLSMIELACPLSEYESKNQRKLMTKELRRQIMIRDDYTCQICGKYMPDEVGLQIDHIIPVSKGGKTIPSNLQTLCSKCNGKKANKL</sequence>
<evidence type="ECO:0000313" key="4">
    <source>
        <dbReference type="Proteomes" id="UP001197795"/>
    </source>
</evidence>
<proteinExistence type="predicted"/>